<dbReference type="AlphaFoldDB" id="A0A5C3QWZ6"/>
<dbReference type="Proteomes" id="UP000305067">
    <property type="component" value="Unassembled WGS sequence"/>
</dbReference>
<gene>
    <name evidence="1" type="ORF">BDV98DRAFT_561415</name>
</gene>
<sequence length="120" mass="12590">MGLAAGMGFLGLVTTSSSSSSSSSFMLSAKSGGSFDSVSPTHLSLLLKTLSRSPSSLEQYSKHLIFEVGRTSSSSLLESSAAFLADPSGLISCFAKITTTISTEHNTPSSYAFFNRPFFL</sequence>
<proteinExistence type="predicted"/>
<dbReference type="EMBL" id="ML178817">
    <property type="protein sequence ID" value="TFL05071.1"/>
    <property type="molecule type" value="Genomic_DNA"/>
</dbReference>
<evidence type="ECO:0000313" key="1">
    <source>
        <dbReference type="EMBL" id="TFL05071.1"/>
    </source>
</evidence>
<name>A0A5C3QWZ6_9AGAR</name>
<evidence type="ECO:0000313" key="2">
    <source>
        <dbReference type="Proteomes" id="UP000305067"/>
    </source>
</evidence>
<protein>
    <submittedName>
        <fullName evidence="1">Uncharacterized protein</fullName>
    </submittedName>
</protein>
<organism evidence="1 2">
    <name type="scientific">Pterulicium gracile</name>
    <dbReference type="NCBI Taxonomy" id="1884261"/>
    <lineage>
        <taxon>Eukaryota</taxon>
        <taxon>Fungi</taxon>
        <taxon>Dikarya</taxon>
        <taxon>Basidiomycota</taxon>
        <taxon>Agaricomycotina</taxon>
        <taxon>Agaricomycetes</taxon>
        <taxon>Agaricomycetidae</taxon>
        <taxon>Agaricales</taxon>
        <taxon>Pleurotineae</taxon>
        <taxon>Pterulaceae</taxon>
        <taxon>Pterulicium</taxon>
    </lineage>
</organism>
<keyword evidence="2" id="KW-1185">Reference proteome</keyword>
<reference evidence="1 2" key="1">
    <citation type="journal article" date="2019" name="Nat. Ecol. Evol.">
        <title>Megaphylogeny resolves global patterns of mushroom evolution.</title>
        <authorList>
            <person name="Varga T."/>
            <person name="Krizsan K."/>
            <person name="Foldi C."/>
            <person name="Dima B."/>
            <person name="Sanchez-Garcia M."/>
            <person name="Sanchez-Ramirez S."/>
            <person name="Szollosi G.J."/>
            <person name="Szarkandi J.G."/>
            <person name="Papp V."/>
            <person name="Albert L."/>
            <person name="Andreopoulos W."/>
            <person name="Angelini C."/>
            <person name="Antonin V."/>
            <person name="Barry K.W."/>
            <person name="Bougher N.L."/>
            <person name="Buchanan P."/>
            <person name="Buyck B."/>
            <person name="Bense V."/>
            <person name="Catcheside P."/>
            <person name="Chovatia M."/>
            <person name="Cooper J."/>
            <person name="Damon W."/>
            <person name="Desjardin D."/>
            <person name="Finy P."/>
            <person name="Geml J."/>
            <person name="Haridas S."/>
            <person name="Hughes K."/>
            <person name="Justo A."/>
            <person name="Karasinski D."/>
            <person name="Kautmanova I."/>
            <person name="Kiss B."/>
            <person name="Kocsube S."/>
            <person name="Kotiranta H."/>
            <person name="LaButti K.M."/>
            <person name="Lechner B.E."/>
            <person name="Liimatainen K."/>
            <person name="Lipzen A."/>
            <person name="Lukacs Z."/>
            <person name="Mihaltcheva S."/>
            <person name="Morgado L.N."/>
            <person name="Niskanen T."/>
            <person name="Noordeloos M.E."/>
            <person name="Ohm R.A."/>
            <person name="Ortiz-Santana B."/>
            <person name="Ovrebo C."/>
            <person name="Racz N."/>
            <person name="Riley R."/>
            <person name="Savchenko A."/>
            <person name="Shiryaev A."/>
            <person name="Soop K."/>
            <person name="Spirin V."/>
            <person name="Szebenyi C."/>
            <person name="Tomsovsky M."/>
            <person name="Tulloss R.E."/>
            <person name="Uehling J."/>
            <person name="Grigoriev I.V."/>
            <person name="Vagvolgyi C."/>
            <person name="Papp T."/>
            <person name="Martin F.M."/>
            <person name="Miettinen O."/>
            <person name="Hibbett D.S."/>
            <person name="Nagy L.G."/>
        </authorList>
    </citation>
    <scope>NUCLEOTIDE SEQUENCE [LARGE SCALE GENOMIC DNA]</scope>
    <source>
        <strain evidence="1 2">CBS 309.79</strain>
    </source>
</reference>
<accession>A0A5C3QWZ6</accession>